<protein>
    <submittedName>
        <fullName evidence="1">Uncharacterized protein</fullName>
    </submittedName>
</protein>
<gene>
    <name evidence="1" type="ORF">SP5_068_01240</name>
</gene>
<dbReference type="EMBL" id="BBPI01000068">
    <property type="protein sequence ID" value="GAM01756.1"/>
    <property type="molecule type" value="Genomic_DNA"/>
</dbReference>
<comment type="caution">
    <text evidence="1">The sequence shown here is derived from an EMBL/GenBank/DDBJ whole genome shotgun (WGS) entry which is preliminary data.</text>
</comment>
<dbReference type="AlphaFoldDB" id="A0A0A1W9G4"/>
<dbReference type="Proteomes" id="UP000032305">
    <property type="component" value="Unassembled WGS sequence"/>
</dbReference>
<proteinExistence type="predicted"/>
<reference evidence="1 2" key="1">
    <citation type="submission" date="2014-11" db="EMBL/GenBank/DDBJ databases">
        <title>Whole genome shotgun sequence of Sphingomonas parapaucimobilis NBRC 15100.</title>
        <authorList>
            <person name="Katano-Makiyama Y."/>
            <person name="Hosoyama A."/>
            <person name="Hashimoto M."/>
            <person name="Hosoyama Y."/>
            <person name="Noguchi M."/>
            <person name="Numata M."/>
            <person name="Tsuchikane K."/>
            <person name="Hirakata S."/>
            <person name="Uohara A."/>
            <person name="Shimodaira J."/>
            <person name="Ohji S."/>
            <person name="Ichikawa N."/>
            <person name="Kimura A."/>
            <person name="Yamazoe A."/>
            <person name="Fujita N."/>
        </authorList>
    </citation>
    <scope>NUCLEOTIDE SEQUENCE [LARGE SCALE GENOMIC DNA]</scope>
    <source>
        <strain evidence="1 2">NBRC 15100</strain>
    </source>
</reference>
<name>A0A0A1W9G4_9SPHN</name>
<sequence length="53" mass="5866">MTDQVELRCWAIEKAVECGRFGDCVGAAAEIMAFVLGAKIEFVLNEQESSNER</sequence>
<dbReference type="RefSeq" id="WP_157013707.1">
    <property type="nucleotide sequence ID" value="NZ_BBPI01000068.1"/>
</dbReference>
<accession>A0A0A1W9G4</accession>
<evidence type="ECO:0000313" key="2">
    <source>
        <dbReference type="Proteomes" id="UP000032305"/>
    </source>
</evidence>
<keyword evidence="2" id="KW-1185">Reference proteome</keyword>
<organism evidence="1 2">
    <name type="scientific">Sphingomonas parapaucimobilis NBRC 15100</name>
    <dbReference type="NCBI Taxonomy" id="1219049"/>
    <lineage>
        <taxon>Bacteria</taxon>
        <taxon>Pseudomonadati</taxon>
        <taxon>Pseudomonadota</taxon>
        <taxon>Alphaproteobacteria</taxon>
        <taxon>Sphingomonadales</taxon>
        <taxon>Sphingomonadaceae</taxon>
        <taxon>Sphingomonas</taxon>
    </lineage>
</organism>
<evidence type="ECO:0000313" key="1">
    <source>
        <dbReference type="EMBL" id="GAM01756.1"/>
    </source>
</evidence>